<dbReference type="OrthoDB" id="1095452at2"/>
<proteinExistence type="predicted"/>
<dbReference type="Gene3D" id="3.30.1150.10">
    <property type="match status" value="1"/>
</dbReference>
<sequence>MKKLFVFLVLISSVKIFSQEQNTSSTEQFGNIEKSKEFPIYPGGINVFKMNFAKMIDWDKVNAKGAVKSEAQLIISEDGDVVDINIIGDNKSLNKEMERVAKRMSKTKWIPAKIDGKPVKFRFKLPITMNFD</sequence>
<accession>A0A1N6HGC1</accession>
<dbReference type="STRING" id="59733.SAMN05421769_2490"/>
<dbReference type="Proteomes" id="UP000184782">
    <property type="component" value="Unassembled WGS sequence"/>
</dbReference>
<evidence type="ECO:0000313" key="1">
    <source>
        <dbReference type="EMBL" id="SIO18803.1"/>
    </source>
</evidence>
<protein>
    <submittedName>
        <fullName evidence="1">Protein TonB</fullName>
    </submittedName>
</protein>
<dbReference type="RefSeq" id="WP_074230626.1">
    <property type="nucleotide sequence ID" value="NZ_FSRQ01000002.1"/>
</dbReference>
<gene>
    <name evidence="1" type="ORF">SAMN05421769_2490</name>
</gene>
<organism evidence="1 2">
    <name type="scientific">Chryseobacterium scophthalmum</name>
    <dbReference type="NCBI Taxonomy" id="59733"/>
    <lineage>
        <taxon>Bacteria</taxon>
        <taxon>Pseudomonadati</taxon>
        <taxon>Bacteroidota</taxon>
        <taxon>Flavobacteriia</taxon>
        <taxon>Flavobacteriales</taxon>
        <taxon>Weeksellaceae</taxon>
        <taxon>Chryseobacterium group</taxon>
        <taxon>Chryseobacterium</taxon>
    </lineage>
</organism>
<evidence type="ECO:0000313" key="2">
    <source>
        <dbReference type="Proteomes" id="UP000184782"/>
    </source>
</evidence>
<dbReference type="AlphaFoldDB" id="A0A1N6HGC1"/>
<dbReference type="EMBL" id="FSRQ01000002">
    <property type="protein sequence ID" value="SIO18803.1"/>
    <property type="molecule type" value="Genomic_DNA"/>
</dbReference>
<reference evidence="2" key="1">
    <citation type="submission" date="2016-12" db="EMBL/GenBank/DDBJ databases">
        <authorList>
            <person name="Varghese N."/>
            <person name="Submissions S."/>
        </authorList>
    </citation>
    <scope>NUCLEOTIDE SEQUENCE [LARGE SCALE GENOMIC DNA]</scope>
    <source>
        <strain evidence="2">DSM 16779</strain>
    </source>
</reference>
<dbReference type="SUPFAM" id="SSF74653">
    <property type="entry name" value="TolA/TonB C-terminal domain"/>
    <property type="match status" value="1"/>
</dbReference>
<keyword evidence="2" id="KW-1185">Reference proteome</keyword>
<name>A0A1N6HGC1_9FLAO</name>